<dbReference type="InterPro" id="IPR013087">
    <property type="entry name" value="Znf_C2H2_type"/>
</dbReference>
<evidence type="ECO:0000313" key="9">
    <source>
        <dbReference type="EMBL" id="JAI15944.1"/>
    </source>
</evidence>
<evidence type="ECO:0000256" key="6">
    <source>
        <dbReference type="ARBA" id="ARBA00023163"/>
    </source>
</evidence>
<protein>
    <recommendedName>
        <fullName evidence="8">C2H2-type domain-containing protein</fullName>
    </recommendedName>
</protein>
<dbReference type="AlphaFoldDB" id="A0A0K8TNK2"/>
<evidence type="ECO:0000259" key="8">
    <source>
        <dbReference type="PROSITE" id="PS50157"/>
    </source>
</evidence>
<evidence type="ECO:0000256" key="5">
    <source>
        <dbReference type="ARBA" id="ARBA00023015"/>
    </source>
</evidence>
<feature type="domain" description="C2H2-type" evidence="8">
    <location>
        <begin position="212"/>
        <end position="240"/>
    </location>
</feature>
<evidence type="ECO:0000256" key="7">
    <source>
        <dbReference type="PROSITE-ProRule" id="PRU00042"/>
    </source>
</evidence>
<feature type="domain" description="C2H2-type" evidence="8">
    <location>
        <begin position="126"/>
        <end position="153"/>
    </location>
</feature>
<dbReference type="Pfam" id="PF00096">
    <property type="entry name" value="zf-C2H2"/>
    <property type="match status" value="5"/>
</dbReference>
<keyword evidence="4" id="KW-0862">Zinc</keyword>
<reference evidence="9" key="1">
    <citation type="journal article" date="2015" name="Insect Biochem. Mol. Biol.">
        <title>An insight into the sialome of the horse fly, Tabanus bromius.</title>
        <authorList>
            <person name="Ribeiro J.M."/>
            <person name="Kazimirova M."/>
            <person name="Takac P."/>
            <person name="Andersen J.F."/>
            <person name="Francischetti I.M."/>
        </authorList>
    </citation>
    <scope>NUCLEOTIDE SEQUENCE</scope>
</reference>
<dbReference type="EMBL" id="GDAI01001659">
    <property type="protein sequence ID" value="JAI15944.1"/>
    <property type="molecule type" value="mRNA"/>
</dbReference>
<evidence type="ECO:0000256" key="2">
    <source>
        <dbReference type="ARBA" id="ARBA00022737"/>
    </source>
</evidence>
<feature type="domain" description="C2H2-type" evidence="8">
    <location>
        <begin position="549"/>
        <end position="576"/>
    </location>
</feature>
<evidence type="ECO:0000256" key="1">
    <source>
        <dbReference type="ARBA" id="ARBA00022723"/>
    </source>
</evidence>
<evidence type="ECO:0000256" key="3">
    <source>
        <dbReference type="ARBA" id="ARBA00022771"/>
    </source>
</evidence>
<sequence length="754" mass="88462">EETYLDLKEYKRVALCSKFEDIIFPKPINCWICKMELESHTAVLNHTNHEHIVGALDAKYKCVIDDKCELQNSMEELSFHLVFKHYDLEQLIIFVQCPECLVRFNNFCVYNKHSCFNAKNVSRALTKCESCKKDFRSNKRYRFHLQFHLEKHRPLACLICDTMFHDEDTFFEHVKYGHEKDLDLTCLMCDKTFSSKKNLIDHQKSHKIIRKFKCNYCPKSYLDKQMLKDHEVAYHSASAPFQCYICGKCLNKKSLLNKHIMSHDIPKATEVSTCNVCGMVFANDENAGKHVTSSIHTESGSRIKKLVIDKAFACEYCELAYYSEEFLRNHRISHNQKLFHCHLCPLVYDEFKKLKTHKITHANYVDIRNTFPVMRHYTCDVDDCHSTYLHWTSLRSHKRNKHENNKESFQCPECFETFDNSYSFEIHITKIHNTGIHICQFCTQVFNSKMALAVHVARKHNTTKIQCDECENMYTNDYDLRRHKQSAHQIFKCDTCEKVMKNKKNLVVHQRMVHEKLKRFYCQYCNKGYFNQCDKLEHESTVHVKVKRYKCDLCSYSCVYKQSLSIHLRKHRNEAPYKCALCPKSFRRAYALTLHMRRHNDIRNFICPYCNAAYPIQGILNSHIKAKHPNGTTIKRRARRTIAISPSKRRAVIPRTTILIFVDDDDGLDDVIVSETSLVNEKKSLICAEEDVDDPGTTTVPSIFIVQNISDASPTTVLHKTDSDHDYIISSAYKRFDNVIQYYEIGQTKNEACH</sequence>
<feature type="domain" description="C2H2-type" evidence="8">
    <location>
        <begin position="491"/>
        <end position="519"/>
    </location>
</feature>
<accession>A0A0K8TNK2</accession>
<keyword evidence="1" id="KW-0479">Metal-binding</keyword>
<dbReference type="Gene3D" id="3.30.160.60">
    <property type="entry name" value="Classic Zinc Finger"/>
    <property type="match status" value="9"/>
</dbReference>
<dbReference type="SUPFAM" id="SSF57667">
    <property type="entry name" value="beta-beta-alpha zinc fingers"/>
    <property type="match status" value="8"/>
</dbReference>
<feature type="domain" description="C2H2-type" evidence="8">
    <location>
        <begin position="377"/>
        <end position="407"/>
    </location>
</feature>
<feature type="domain" description="C2H2-type" evidence="8">
    <location>
        <begin position="184"/>
        <end position="211"/>
    </location>
</feature>
<dbReference type="InterPro" id="IPR036236">
    <property type="entry name" value="Znf_C2H2_sf"/>
</dbReference>
<dbReference type="GO" id="GO:0008270">
    <property type="term" value="F:zinc ion binding"/>
    <property type="evidence" value="ECO:0007669"/>
    <property type="project" value="UniProtKB-KW"/>
</dbReference>
<dbReference type="SMART" id="SM00355">
    <property type="entry name" value="ZnF_C2H2"/>
    <property type="match status" value="18"/>
</dbReference>
<organism evidence="9">
    <name type="scientific">Tabanus bromius</name>
    <name type="common">Band-eyed brown horse fly</name>
    <dbReference type="NCBI Taxonomy" id="304241"/>
    <lineage>
        <taxon>Eukaryota</taxon>
        <taxon>Metazoa</taxon>
        <taxon>Ecdysozoa</taxon>
        <taxon>Arthropoda</taxon>
        <taxon>Hexapoda</taxon>
        <taxon>Insecta</taxon>
        <taxon>Pterygota</taxon>
        <taxon>Neoptera</taxon>
        <taxon>Endopterygota</taxon>
        <taxon>Diptera</taxon>
        <taxon>Brachycera</taxon>
        <taxon>Tabanomorpha</taxon>
        <taxon>Tabanoidea</taxon>
        <taxon>Tabanidae</taxon>
        <taxon>Tabanus</taxon>
    </lineage>
</organism>
<keyword evidence="5" id="KW-0805">Transcription regulation</keyword>
<feature type="non-terminal residue" evidence="9">
    <location>
        <position position="1"/>
    </location>
</feature>
<dbReference type="PANTHER" id="PTHR24379">
    <property type="entry name" value="KRAB AND ZINC FINGER DOMAIN-CONTAINING"/>
    <property type="match status" value="1"/>
</dbReference>
<dbReference type="FunFam" id="3.30.160.60:FF:000621">
    <property type="entry name" value="FLT3-interacting zinc finger 1"/>
    <property type="match status" value="1"/>
</dbReference>
<feature type="domain" description="C2H2-type" evidence="8">
    <location>
        <begin position="409"/>
        <end position="432"/>
    </location>
</feature>
<keyword evidence="6" id="KW-0804">Transcription</keyword>
<feature type="domain" description="C2H2-type" evidence="8">
    <location>
        <begin position="577"/>
        <end position="604"/>
    </location>
</feature>
<name>A0A0K8TNK2_TABBR</name>
<dbReference type="PANTHER" id="PTHR24379:SF121">
    <property type="entry name" value="C2H2-TYPE DOMAIN-CONTAINING PROTEIN"/>
    <property type="match status" value="1"/>
</dbReference>
<dbReference type="PROSITE" id="PS00028">
    <property type="entry name" value="ZINC_FINGER_C2H2_1"/>
    <property type="match status" value="16"/>
</dbReference>
<evidence type="ECO:0000256" key="4">
    <source>
        <dbReference type="ARBA" id="ARBA00022833"/>
    </source>
</evidence>
<proteinExistence type="evidence at transcript level"/>
<feature type="domain" description="C2H2-type" evidence="8">
    <location>
        <begin position="241"/>
        <end position="268"/>
    </location>
</feature>
<feature type="domain" description="C2H2-type" evidence="8">
    <location>
        <begin position="465"/>
        <end position="488"/>
    </location>
</feature>
<keyword evidence="3 7" id="KW-0863">Zinc-finger</keyword>
<keyword evidence="2" id="KW-0677">Repeat</keyword>
<dbReference type="PROSITE" id="PS50157">
    <property type="entry name" value="ZINC_FINGER_C2H2_2"/>
    <property type="match status" value="10"/>
</dbReference>